<dbReference type="GO" id="GO:0005524">
    <property type="term" value="F:ATP binding"/>
    <property type="evidence" value="ECO:0007669"/>
    <property type="project" value="InterPro"/>
</dbReference>
<gene>
    <name evidence="2" type="ORF">S01H1_47454</name>
</gene>
<dbReference type="Pfam" id="PF22660">
    <property type="entry name" value="RS_preATP-grasp-like"/>
    <property type="match status" value="1"/>
</dbReference>
<dbReference type="Gene3D" id="3.40.50.20">
    <property type="match status" value="1"/>
</dbReference>
<dbReference type="InterPro" id="IPR054350">
    <property type="entry name" value="PurT/PurK_preATP-grasp"/>
</dbReference>
<feature type="non-terminal residue" evidence="2">
    <location>
        <position position="151"/>
    </location>
</feature>
<dbReference type="EMBL" id="BARS01030426">
    <property type="protein sequence ID" value="GAG21665.1"/>
    <property type="molecule type" value="Genomic_DNA"/>
</dbReference>
<dbReference type="GO" id="GO:0005829">
    <property type="term" value="C:cytosol"/>
    <property type="evidence" value="ECO:0007669"/>
    <property type="project" value="TreeGrafter"/>
</dbReference>
<evidence type="ECO:0000313" key="2">
    <source>
        <dbReference type="EMBL" id="GAG21665.1"/>
    </source>
</evidence>
<dbReference type="AlphaFoldDB" id="X0VTT1"/>
<name>X0VTT1_9ZZZZ</name>
<evidence type="ECO:0000259" key="1">
    <source>
        <dbReference type="Pfam" id="PF22660"/>
    </source>
</evidence>
<reference evidence="2" key="1">
    <citation type="journal article" date="2014" name="Front. Microbiol.">
        <title>High frequency of phylogenetically diverse reductive dehalogenase-homologous genes in deep subseafloor sedimentary metagenomes.</title>
        <authorList>
            <person name="Kawai M."/>
            <person name="Futagami T."/>
            <person name="Toyoda A."/>
            <person name="Takaki Y."/>
            <person name="Nishi S."/>
            <person name="Hori S."/>
            <person name="Arai W."/>
            <person name="Tsubouchi T."/>
            <person name="Morono Y."/>
            <person name="Uchiyama I."/>
            <person name="Ito T."/>
            <person name="Fujiyama A."/>
            <person name="Inagaki F."/>
            <person name="Takami H."/>
        </authorList>
    </citation>
    <scope>NUCLEOTIDE SEQUENCE</scope>
    <source>
        <strain evidence="2">Expedition CK06-06</strain>
    </source>
</reference>
<dbReference type="PANTHER" id="PTHR11609">
    <property type="entry name" value="PURINE BIOSYNTHESIS PROTEIN 6/7, PUR6/7"/>
    <property type="match status" value="1"/>
</dbReference>
<protein>
    <recommendedName>
        <fullName evidence="1">PurT/PurK-like preATP-grasp domain-containing protein</fullName>
    </recommendedName>
</protein>
<dbReference type="SUPFAM" id="SSF56059">
    <property type="entry name" value="Glutathione synthetase ATP-binding domain-like"/>
    <property type="match status" value="1"/>
</dbReference>
<dbReference type="Gene3D" id="3.30.1490.20">
    <property type="entry name" value="ATP-grasp fold, A domain"/>
    <property type="match status" value="1"/>
</dbReference>
<accession>X0VTT1</accession>
<dbReference type="SUPFAM" id="SSF52440">
    <property type="entry name" value="PreATP-grasp domain"/>
    <property type="match status" value="1"/>
</dbReference>
<feature type="domain" description="PurT/PurK-like preATP-grasp" evidence="1">
    <location>
        <begin position="1"/>
        <end position="76"/>
    </location>
</feature>
<comment type="caution">
    <text evidence="2">The sequence shown here is derived from an EMBL/GenBank/DDBJ whole genome shotgun (WGS) entry which is preliminary data.</text>
</comment>
<sequence length="151" mass="15931">MGYKTLVLDPDPSCPAGVVADEHLVASYDDPHALERLSFDCDIVTTEFENPPADALDKLAETVLVQPSAAAVRIAQDRIAEKSFLVANGFPIGEYSVLDDATVGSEASVPTPPLDVALVDSGAVVKTARLGYDGKGQRRVRGVAEVHAAWA</sequence>
<dbReference type="InterPro" id="IPR016185">
    <property type="entry name" value="PreATP-grasp_dom_sf"/>
</dbReference>
<dbReference type="PANTHER" id="PTHR11609:SF5">
    <property type="entry name" value="PHOSPHORIBOSYLAMINOIMIDAZOLE CARBOXYLASE"/>
    <property type="match status" value="1"/>
</dbReference>
<proteinExistence type="predicted"/>
<dbReference type="InterPro" id="IPR013815">
    <property type="entry name" value="ATP_grasp_subdomain_1"/>
</dbReference>
<organism evidence="2">
    <name type="scientific">marine sediment metagenome</name>
    <dbReference type="NCBI Taxonomy" id="412755"/>
    <lineage>
        <taxon>unclassified sequences</taxon>
        <taxon>metagenomes</taxon>
        <taxon>ecological metagenomes</taxon>
    </lineage>
</organism>